<sequence>MTLALIAGQGGLPPRLARALDGTSWRALHLKGFPPEAFASEGFRVEHLGSVIAGLRNDGVTKVCLAGRIARPRLDPAAVDATTMPLVPRMMAALRAGDDAALRTVVAFFEEAGVEVVSAQDLDPTLLDLPLIGTPLDRDRADIFRARDVHTALGALDIGQAVVVAGGQVLAVEALPGTDRMLAALAEPFPRPEGGVLFKAAKPDQDRRIDMATIGPDTVRHAAAAGLAGIAVPHGEVLVLEPETLRDRLVETGLFLEAV</sequence>
<accession>A0A0M7BG17</accession>
<dbReference type="Proteomes" id="UP000049455">
    <property type="component" value="Unassembled WGS sequence"/>
</dbReference>
<dbReference type="InterPro" id="IPR043167">
    <property type="entry name" value="LpxI_C_sf"/>
</dbReference>
<dbReference type="Gene3D" id="3.40.50.20">
    <property type="match status" value="1"/>
</dbReference>
<reference evidence="3 4" key="1">
    <citation type="submission" date="2015-09" db="EMBL/GenBank/DDBJ databases">
        <authorList>
            <person name="Jackson K.R."/>
            <person name="Lunt B.L."/>
            <person name="Fisher J.N.B."/>
            <person name="Gardner A.V."/>
            <person name="Bailey M.E."/>
            <person name="Deus L.M."/>
            <person name="Earl A.S."/>
            <person name="Gibby P.D."/>
            <person name="Hartmann K.A."/>
            <person name="Liu J.E."/>
            <person name="Manci A.M."/>
            <person name="Nielsen D.A."/>
            <person name="Solomon M.B."/>
            <person name="Breakwell D.P."/>
            <person name="Burnett S.H."/>
            <person name="Grose J.H."/>
        </authorList>
    </citation>
    <scope>NUCLEOTIDE SEQUENCE [LARGE SCALE GENOMIC DNA]</scope>
    <source>
        <strain evidence="3 4">CECT 7799</strain>
    </source>
</reference>
<dbReference type="Pfam" id="PF06230">
    <property type="entry name" value="LpxI_C"/>
    <property type="match status" value="1"/>
</dbReference>
<organism evidence="3 4">
    <name type="scientific">Jannaschia seosinensis</name>
    <dbReference type="NCBI Taxonomy" id="313367"/>
    <lineage>
        <taxon>Bacteria</taxon>
        <taxon>Pseudomonadati</taxon>
        <taxon>Pseudomonadota</taxon>
        <taxon>Alphaproteobacteria</taxon>
        <taxon>Rhodobacterales</taxon>
        <taxon>Roseobacteraceae</taxon>
        <taxon>Jannaschia</taxon>
    </lineage>
</organism>
<dbReference type="PANTHER" id="PTHR39962:SF1">
    <property type="entry name" value="LPXI FAMILY PROTEIN"/>
    <property type="match status" value="1"/>
</dbReference>
<gene>
    <name evidence="3" type="ORF">JSE7799_03770</name>
</gene>
<dbReference type="InterPro" id="IPR041255">
    <property type="entry name" value="LpxI_N"/>
</dbReference>
<feature type="domain" description="LpxI N-terminal" evidence="2">
    <location>
        <begin position="3"/>
        <end position="123"/>
    </location>
</feature>
<dbReference type="EMBL" id="CYPR01000251">
    <property type="protein sequence ID" value="CUH41028.1"/>
    <property type="molecule type" value="Genomic_DNA"/>
</dbReference>
<dbReference type="AlphaFoldDB" id="A0A0M7BG17"/>
<evidence type="ECO:0008006" key="5">
    <source>
        <dbReference type="Google" id="ProtNLM"/>
    </source>
</evidence>
<dbReference type="OrthoDB" id="9789836at2"/>
<dbReference type="PANTHER" id="PTHR39962">
    <property type="entry name" value="BLL4848 PROTEIN"/>
    <property type="match status" value="1"/>
</dbReference>
<dbReference type="InterPro" id="IPR053174">
    <property type="entry name" value="LpxI"/>
</dbReference>
<evidence type="ECO:0000313" key="4">
    <source>
        <dbReference type="Proteomes" id="UP000049455"/>
    </source>
</evidence>
<proteinExistence type="predicted"/>
<feature type="domain" description="LpxI C-terminal" evidence="1">
    <location>
        <begin position="135"/>
        <end position="256"/>
    </location>
</feature>
<evidence type="ECO:0000259" key="2">
    <source>
        <dbReference type="Pfam" id="PF17930"/>
    </source>
</evidence>
<dbReference type="Pfam" id="PF17930">
    <property type="entry name" value="LpxI_N"/>
    <property type="match status" value="1"/>
</dbReference>
<keyword evidence="4" id="KW-1185">Reference proteome</keyword>
<protein>
    <recommendedName>
        <fullName evidence="5">Phosphatidate cytidylyltransferase</fullName>
    </recommendedName>
</protein>
<dbReference type="RefSeq" id="WP_055664990.1">
    <property type="nucleotide sequence ID" value="NZ_CYPR01000251.1"/>
</dbReference>
<dbReference type="InterPro" id="IPR010415">
    <property type="entry name" value="LpxI_C"/>
</dbReference>
<evidence type="ECO:0000259" key="1">
    <source>
        <dbReference type="Pfam" id="PF06230"/>
    </source>
</evidence>
<dbReference type="Gene3D" id="3.40.140.80">
    <property type="match status" value="1"/>
</dbReference>
<name>A0A0M7BG17_9RHOB</name>
<dbReference type="STRING" id="313367.JSE7799_03770"/>
<evidence type="ECO:0000313" key="3">
    <source>
        <dbReference type="EMBL" id="CUH41028.1"/>
    </source>
</evidence>